<gene>
    <name evidence="1" type="ORF">SPARVUS_LOCUS10478856</name>
</gene>
<accession>A0ABN9ESP7</accession>
<name>A0ABN9ESP7_9NEOB</name>
<organism evidence="1 2">
    <name type="scientific">Staurois parvus</name>
    <dbReference type="NCBI Taxonomy" id="386267"/>
    <lineage>
        <taxon>Eukaryota</taxon>
        <taxon>Metazoa</taxon>
        <taxon>Chordata</taxon>
        <taxon>Craniata</taxon>
        <taxon>Vertebrata</taxon>
        <taxon>Euteleostomi</taxon>
        <taxon>Amphibia</taxon>
        <taxon>Batrachia</taxon>
        <taxon>Anura</taxon>
        <taxon>Neobatrachia</taxon>
        <taxon>Ranoidea</taxon>
        <taxon>Ranidae</taxon>
        <taxon>Staurois</taxon>
    </lineage>
</organism>
<evidence type="ECO:0000313" key="1">
    <source>
        <dbReference type="EMBL" id="CAI9586980.1"/>
    </source>
</evidence>
<comment type="caution">
    <text evidence="1">The sequence shown here is derived from an EMBL/GenBank/DDBJ whole genome shotgun (WGS) entry which is preliminary data.</text>
</comment>
<dbReference type="Proteomes" id="UP001162483">
    <property type="component" value="Unassembled WGS sequence"/>
</dbReference>
<protein>
    <submittedName>
        <fullName evidence="1">Uncharacterized protein</fullName>
    </submittedName>
</protein>
<dbReference type="EMBL" id="CATNWA010015805">
    <property type="protein sequence ID" value="CAI9586980.1"/>
    <property type="molecule type" value="Genomic_DNA"/>
</dbReference>
<evidence type="ECO:0000313" key="2">
    <source>
        <dbReference type="Proteomes" id="UP001162483"/>
    </source>
</evidence>
<reference evidence="1" key="1">
    <citation type="submission" date="2023-05" db="EMBL/GenBank/DDBJ databases">
        <authorList>
            <person name="Stuckert A."/>
        </authorList>
    </citation>
    <scope>NUCLEOTIDE SEQUENCE</scope>
</reference>
<keyword evidence="2" id="KW-1185">Reference proteome</keyword>
<proteinExistence type="predicted"/>
<feature type="non-terminal residue" evidence="1">
    <location>
        <position position="65"/>
    </location>
</feature>
<sequence length="65" mass="7647">MLNVHRNDCCELGTTTATIVTDRCTTIFEMFPPFKCLTVLCLKSSVDICRFYTFFYKKHHHHMLS</sequence>